<dbReference type="Gene3D" id="3.90.70.130">
    <property type="match status" value="1"/>
</dbReference>
<dbReference type="SUPFAM" id="SSF48019">
    <property type="entry name" value="post-AAA+ oligomerization domain-like"/>
    <property type="match status" value="1"/>
</dbReference>
<dbReference type="InterPro" id="IPR045085">
    <property type="entry name" value="HLD_clamp_pol_III_gamma_tau"/>
</dbReference>
<dbReference type="PANTHER" id="PTHR48153:SF2">
    <property type="entry name" value="UFM1-SPECIFIC PROTEASE 2"/>
    <property type="match status" value="1"/>
</dbReference>
<feature type="domain" description="DNA polymerase III subunit gamma/tau helical lid" evidence="15">
    <location>
        <begin position="441"/>
        <end position="481"/>
    </location>
</feature>
<keyword evidence="10" id="KW-0067">ATP-binding</keyword>
<evidence type="ECO:0000256" key="1">
    <source>
        <dbReference type="ARBA" id="ARBA00006360"/>
    </source>
</evidence>
<evidence type="ECO:0000256" key="3">
    <source>
        <dbReference type="ARBA" id="ARBA00022670"/>
    </source>
</evidence>
<evidence type="ECO:0000256" key="5">
    <source>
        <dbReference type="ARBA" id="ARBA00022741"/>
    </source>
</evidence>
<keyword evidence="18" id="KW-1185">Reference proteome</keyword>
<evidence type="ECO:0000256" key="6">
    <source>
        <dbReference type="ARBA" id="ARBA00022786"/>
    </source>
</evidence>
<dbReference type="EMBL" id="PNBA02000012">
    <property type="protein sequence ID" value="KAG6406484.1"/>
    <property type="molecule type" value="Genomic_DNA"/>
</dbReference>
<dbReference type="Gene3D" id="3.40.50.300">
    <property type="entry name" value="P-loop containing nucleotide triphosphate hydrolases"/>
    <property type="match status" value="1"/>
</dbReference>
<keyword evidence="4" id="KW-0479">Metal-binding</keyword>
<dbReference type="InterPro" id="IPR012462">
    <property type="entry name" value="UFSP1/2_DUB_cat"/>
</dbReference>
<dbReference type="FunFam" id="3.90.70.130:FF:000001">
    <property type="entry name" value="Probable Ufm1-specific protease 2"/>
    <property type="match status" value="1"/>
</dbReference>
<dbReference type="NCBIfam" id="TIGR02397">
    <property type="entry name" value="dnaX_nterm"/>
    <property type="match status" value="1"/>
</dbReference>
<reference evidence="17" key="1">
    <citation type="submission" date="2018-01" db="EMBL/GenBank/DDBJ databases">
        <authorList>
            <person name="Mao J.F."/>
        </authorList>
    </citation>
    <scope>NUCLEOTIDE SEQUENCE</scope>
    <source>
        <strain evidence="17">Huo1</strain>
        <tissue evidence="17">Leaf</tissue>
    </source>
</reference>
<accession>A0A8X8ZJR0</accession>
<dbReference type="Pfam" id="PF07910">
    <property type="entry name" value="Peptidase_C78"/>
    <property type="match status" value="1"/>
</dbReference>
<dbReference type="SUPFAM" id="SSF52540">
    <property type="entry name" value="P-loop containing nucleoside triphosphate hydrolases"/>
    <property type="match status" value="1"/>
</dbReference>
<evidence type="ECO:0000256" key="9">
    <source>
        <dbReference type="ARBA" id="ARBA00022833"/>
    </source>
</evidence>
<reference evidence="17" key="2">
    <citation type="submission" date="2020-08" db="EMBL/GenBank/DDBJ databases">
        <title>Plant Genome Project.</title>
        <authorList>
            <person name="Zhang R.-G."/>
        </authorList>
    </citation>
    <scope>NUCLEOTIDE SEQUENCE</scope>
    <source>
        <strain evidence="17">Huo1</strain>
        <tissue evidence="17">Leaf</tissue>
    </source>
</reference>
<dbReference type="SUPFAM" id="SSF54001">
    <property type="entry name" value="Cysteine proteinases"/>
    <property type="match status" value="1"/>
</dbReference>
<evidence type="ECO:0000313" key="17">
    <source>
        <dbReference type="EMBL" id="KAG6406484.1"/>
    </source>
</evidence>
<dbReference type="Proteomes" id="UP000298416">
    <property type="component" value="Unassembled WGS sequence"/>
</dbReference>
<dbReference type="PANTHER" id="PTHR48153">
    <property type="entry name" value="UFM1-SPECIFIC PROTEASE 2"/>
    <property type="match status" value="1"/>
</dbReference>
<comment type="similarity">
    <text evidence="2">Belongs to the peptidase C78 family.</text>
</comment>
<protein>
    <recommendedName>
        <fullName evidence="12">Probable Ufm1-specific protease</fullName>
    </recommendedName>
</protein>
<keyword evidence="11" id="KW-0175">Coiled coil</keyword>
<evidence type="ECO:0000256" key="7">
    <source>
        <dbReference type="ARBA" id="ARBA00022801"/>
    </source>
</evidence>
<comment type="similarity">
    <text evidence="1">Belongs to the DnaX/STICHEL family.</text>
</comment>
<feature type="domain" description="UFSP1/2/DUB catalytic" evidence="13">
    <location>
        <begin position="1364"/>
        <end position="1554"/>
    </location>
</feature>
<name>A0A8X8ZJR0_SALSN</name>
<dbReference type="InterPro" id="IPR038765">
    <property type="entry name" value="Papain-like_cys_pep_sf"/>
</dbReference>
<evidence type="ECO:0000259" key="13">
    <source>
        <dbReference type="Pfam" id="PF07910"/>
    </source>
</evidence>
<dbReference type="Pfam" id="PF23007">
    <property type="entry name" value="DnaA_N-like_STI"/>
    <property type="match status" value="1"/>
</dbReference>
<evidence type="ECO:0000259" key="15">
    <source>
        <dbReference type="Pfam" id="PF22608"/>
    </source>
</evidence>
<dbReference type="Pfam" id="PF22608">
    <property type="entry name" value="DNAX_ATPase_lid"/>
    <property type="match status" value="1"/>
</dbReference>
<dbReference type="GO" id="GO:0003677">
    <property type="term" value="F:DNA binding"/>
    <property type="evidence" value="ECO:0007669"/>
    <property type="project" value="InterPro"/>
</dbReference>
<evidence type="ECO:0000259" key="14">
    <source>
        <dbReference type="Pfam" id="PF20908"/>
    </source>
</evidence>
<dbReference type="InterPro" id="IPR008921">
    <property type="entry name" value="DNA_pol3_clamp-load_cplx_C"/>
</dbReference>
<sequence length="1562" mass="173486">MDGRRHSIDLPISRTLFALRRVRSLRDPSTNSMSRLSALVDNLNWETKSSSAIVLGFESGCSGDSDDDNNFESKSSRLFIADEEKRLCEHELDPDSWNQETVCVKEESRMQCKENGGDVLQTDSLGSLGDYVRNRGPCARPKRRLKQVEKVCRGKSKCSSWNRKHNRLSRVRAGNALSSDVSSCYSASDASMDGLSGGVQFYTSADVGLMGLRMRNCWPGTSKPIEPKPQADLEERPLLLTEERMGCLQNHVGIDSCLETPRSLCQKFMPKSFKELVGQNVVVKSLLSAVSSGRIASLYLFHGPRGTGKTSAARVFAAALNCLSPDIEKPCGLCRDCILFFSGRSGDVKEVDLVEINKMSSFRSLIKNVDVPPIFSRFKVYIVDDCHLLHRETWVALSDKMEELPPHVVFIAVTPDLDKLPSSIVSKAQRYNFQIVKVADIASRLHLICKEEGVEIDEDALNFVASKSNGSVRDAETMLDQLSLLAKKITMSLVYEVKGVVSDAEMLDLLHLALSSDASNTIKKVRELIASRIDPLQLISQLASLITDILAGKCDGEIDRKLFGVQKSGAELEQLRHALKILYETDKQLRTSKNQTMWLTVALLQLSSAGASHDEDAPRLSTKVLHAQEGESHRMSTDECWKHPVTSSCENVNQYEVETLELIWIRATRICESSSVKNFLKKRGKLVSVRLIQGVAVADLEFDHPDHVSRAEESWKVIAGVLQRILGYNVELRINLANSTSKLKKPSLNLFSCSRRVHLQSHFCAECGSSASEYSIHAPTAFLTRDRHLQTRSLDREPQILHTCCHGNEVVSSIRNSDGNALSIGVRTPQKSVVDSMDREVPPGADTFCNGIENLAYIKRESRSRRSESWKLCCWRTVIFPFRKMGTQSFAGIRILCRNLLLLREGSGVQWLIGSPFFPLPTIVSTVRCLHTLPSNPLFPDLAKELDDIRSLIPRGFEVIGALVVHDKDGTKAEKVAGDAISAVGSFRKAQYGNDREDPVLIGAVLDLNSSNSERDLQFFISSTGTSYKLEKVSSVVYVDQPEKEVWERGCLVCCELPLKLPLYYVSDNANGEALALSLYLSLSNAFAAEGAYAQAITAVERKLLDPQVAYIIEAQDRSSSGGPQPVILHGFELDPAAEDLPENAVNAVILESDEDSFAKSRTCSYFLSETKDITSFNSVEENADKIIVSVMFNGSKSNVEPAAPIAEYFPALGEAKLLVVNHKLEVLSYCTKDLRLADIISKLIIPGLVDQLHSLKNKILPDLLTQQLQLRPYHFMPPAFLHPITVVYELSYGETEMKQVEARRSLHLRLGLPFDRPLLRIANAINLSSIKDNTRGKSNPKVGSSLLKDVHHGIPSSGVSGGHVSLIQGSYEYYHYLQDGFDDSGWGCAYRSLQTIVSWFKQQHYTSIDVPSHREIQQSLVEIGDKDPSFIGSREWIGAIELSFVLDKLLGASCKVINVRSGSELPEKCRELALHFETQGTPIMIGGGVLAYTLLGVDYNETSGDCAFLILDPHYTGNEDLKKIVNGGWCGWKKSVDNKGKHFFLHDKFYNLLLPQRPDMV</sequence>
<evidence type="ECO:0000256" key="2">
    <source>
        <dbReference type="ARBA" id="ARBA00008552"/>
    </source>
</evidence>
<dbReference type="GO" id="GO:0071567">
    <property type="term" value="F:deUFMylase activity"/>
    <property type="evidence" value="ECO:0007669"/>
    <property type="project" value="TreeGrafter"/>
</dbReference>
<evidence type="ECO:0000313" key="18">
    <source>
        <dbReference type="Proteomes" id="UP000298416"/>
    </source>
</evidence>
<evidence type="ECO:0000256" key="4">
    <source>
        <dbReference type="ARBA" id="ARBA00022723"/>
    </source>
</evidence>
<dbReference type="GO" id="GO:0005524">
    <property type="term" value="F:ATP binding"/>
    <property type="evidence" value="ECO:0007669"/>
    <property type="project" value="UniProtKB-KW"/>
</dbReference>
<dbReference type="GO" id="GO:0006508">
    <property type="term" value="P:proteolysis"/>
    <property type="evidence" value="ECO:0007669"/>
    <property type="project" value="UniProtKB-KW"/>
</dbReference>
<comment type="caution">
    <text evidence="17">The sequence shown here is derived from an EMBL/GenBank/DDBJ whole genome shotgun (WGS) entry which is preliminary data.</text>
</comment>
<dbReference type="CDD" id="cd18137">
    <property type="entry name" value="HLD_clamp_pol_III_gamma_tau"/>
    <property type="match status" value="1"/>
</dbReference>
<keyword evidence="3" id="KW-0645">Protease</keyword>
<keyword evidence="9" id="KW-0862">Zinc</keyword>
<keyword evidence="7" id="KW-0378">Hydrolase</keyword>
<dbReference type="GO" id="GO:0003887">
    <property type="term" value="F:DNA-directed DNA polymerase activity"/>
    <property type="evidence" value="ECO:0007669"/>
    <property type="project" value="InterPro"/>
</dbReference>
<evidence type="ECO:0000256" key="10">
    <source>
        <dbReference type="ARBA" id="ARBA00022840"/>
    </source>
</evidence>
<keyword evidence="5" id="KW-0547">Nucleotide-binding</keyword>
<gene>
    <name evidence="17" type="ORF">SASPL_134087</name>
</gene>
<evidence type="ECO:0000256" key="12">
    <source>
        <dbReference type="ARBA" id="ARBA00067779"/>
    </source>
</evidence>
<dbReference type="FunFam" id="1.10.8.60:FF:000013">
    <property type="entry name" value="DNA polymerase III subunit gamma/tau"/>
    <property type="match status" value="1"/>
</dbReference>
<dbReference type="InterPro" id="IPR054506">
    <property type="entry name" value="DnaA_N-like_STI"/>
</dbReference>
<feature type="domain" description="UFSP2 second" evidence="14">
    <location>
        <begin position="1234"/>
        <end position="1327"/>
    </location>
</feature>
<dbReference type="GO" id="GO:0046872">
    <property type="term" value="F:metal ion binding"/>
    <property type="evidence" value="ECO:0007669"/>
    <property type="project" value="UniProtKB-KW"/>
</dbReference>
<evidence type="ECO:0000259" key="16">
    <source>
        <dbReference type="Pfam" id="PF23007"/>
    </source>
</evidence>
<evidence type="ECO:0000256" key="11">
    <source>
        <dbReference type="ARBA" id="ARBA00023054"/>
    </source>
</evidence>
<dbReference type="Gene3D" id="1.10.8.60">
    <property type="match status" value="1"/>
</dbReference>
<dbReference type="GO" id="GO:0006260">
    <property type="term" value="P:DNA replication"/>
    <property type="evidence" value="ECO:0007669"/>
    <property type="project" value="InterPro"/>
</dbReference>
<dbReference type="Pfam" id="PF20908">
    <property type="entry name" value="UfSP2_N"/>
    <property type="match status" value="1"/>
</dbReference>
<keyword evidence="8" id="KW-0788">Thiol protease</keyword>
<dbReference type="Gene3D" id="1.20.272.10">
    <property type="match status" value="1"/>
</dbReference>
<dbReference type="Pfam" id="PF13177">
    <property type="entry name" value="DNA_pol3_delta2"/>
    <property type="match status" value="1"/>
</dbReference>
<dbReference type="InterPro" id="IPR012763">
    <property type="entry name" value="DNA_pol_III_sug/sutau_N"/>
</dbReference>
<keyword evidence="6" id="KW-0833">Ubl conjugation pathway</keyword>
<dbReference type="GO" id="GO:0009360">
    <property type="term" value="C:DNA polymerase III complex"/>
    <property type="evidence" value="ECO:0007669"/>
    <property type="project" value="InterPro"/>
</dbReference>
<dbReference type="InterPro" id="IPR027417">
    <property type="entry name" value="P-loop_NTPase"/>
</dbReference>
<feature type="domain" description="STICHEL DnaA-N-like alpha-beta" evidence="16">
    <location>
        <begin position="656"/>
        <end position="736"/>
    </location>
</feature>
<evidence type="ECO:0000256" key="8">
    <source>
        <dbReference type="ARBA" id="ARBA00022807"/>
    </source>
</evidence>
<organism evidence="17">
    <name type="scientific">Salvia splendens</name>
    <name type="common">Scarlet sage</name>
    <dbReference type="NCBI Taxonomy" id="180675"/>
    <lineage>
        <taxon>Eukaryota</taxon>
        <taxon>Viridiplantae</taxon>
        <taxon>Streptophyta</taxon>
        <taxon>Embryophyta</taxon>
        <taxon>Tracheophyta</taxon>
        <taxon>Spermatophyta</taxon>
        <taxon>Magnoliopsida</taxon>
        <taxon>eudicotyledons</taxon>
        <taxon>Gunneridae</taxon>
        <taxon>Pentapetalae</taxon>
        <taxon>asterids</taxon>
        <taxon>lamiids</taxon>
        <taxon>Lamiales</taxon>
        <taxon>Lamiaceae</taxon>
        <taxon>Nepetoideae</taxon>
        <taxon>Mentheae</taxon>
        <taxon>Salviinae</taxon>
        <taxon>Salvia</taxon>
        <taxon>Salvia subgen. Calosphace</taxon>
        <taxon>core Calosphace</taxon>
    </lineage>
</organism>
<dbReference type="InterPro" id="IPR049387">
    <property type="entry name" value="UFSP2-like_2nd"/>
</dbReference>
<proteinExistence type="inferred from homology"/>